<evidence type="ECO:0000313" key="3">
    <source>
        <dbReference type="Proteomes" id="UP000053144"/>
    </source>
</evidence>
<dbReference type="Gramene" id="KOM47636">
    <property type="protein sequence ID" value="KOM47636"/>
    <property type="gene ID" value="LR48_Vigan07g134000"/>
</dbReference>
<proteinExistence type="predicted"/>
<dbReference type="Proteomes" id="UP000053144">
    <property type="component" value="Chromosome 7"/>
</dbReference>
<evidence type="ECO:0000313" key="2">
    <source>
        <dbReference type="EMBL" id="KOM47636.1"/>
    </source>
</evidence>
<feature type="region of interest" description="Disordered" evidence="1">
    <location>
        <begin position="159"/>
        <end position="180"/>
    </location>
</feature>
<feature type="region of interest" description="Disordered" evidence="1">
    <location>
        <begin position="117"/>
        <end position="136"/>
    </location>
</feature>
<organism evidence="2 3">
    <name type="scientific">Phaseolus angularis</name>
    <name type="common">Azuki bean</name>
    <name type="synonym">Vigna angularis</name>
    <dbReference type="NCBI Taxonomy" id="3914"/>
    <lineage>
        <taxon>Eukaryota</taxon>
        <taxon>Viridiplantae</taxon>
        <taxon>Streptophyta</taxon>
        <taxon>Embryophyta</taxon>
        <taxon>Tracheophyta</taxon>
        <taxon>Spermatophyta</taxon>
        <taxon>Magnoliopsida</taxon>
        <taxon>eudicotyledons</taxon>
        <taxon>Gunneridae</taxon>
        <taxon>Pentapetalae</taxon>
        <taxon>rosids</taxon>
        <taxon>fabids</taxon>
        <taxon>Fabales</taxon>
        <taxon>Fabaceae</taxon>
        <taxon>Papilionoideae</taxon>
        <taxon>50 kb inversion clade</taxon>
        <taxon>NPAAA clade</taxon>
        <taxon>indigoferoid/millettioid clade</taxon>
        <taxon>Phaseoleae</taxon>
        <taxon>Vigna</taxon>
    </lineage>
</organism>
<gene>
    <name evidence="2" type="ORF">LR48_Vigan07g134000</name>
</gene>
<evidence type="ECO:0000256" key="1">
    <source>
        <dbReference type="SAM" id="MobiDB-lite"/>
    </source>
</evidence>
<feature type="region of interest" description="Disordered" evidence="1">
    <location>
        <begin position="79"/>
        <end position="100"/>
    </location>
</feature>
<sequence length="180" mass="20500">MSIIFHLLQQNPSRHHLPAAPLRHRTTTAVPPPQAQRHCRAAVTTMPRPPFIFSLLETSLATVKLLPSRDQTRVLRFHRPRALLPQPPSPSSSPFSEPNRAIYDQPCQRRSPLRHLFRSHSNRNRDSAINERSRRCPPSMAAITRHRTFQLCNRTSTCKSKNTTESKTQEQGCSAIQFAA</sequence>
<protein>
    <submittedName>
        <fullName evidence="2">Uncharacterized protein</fullName>
    </submittedName>
</protein>
<feature type="compositionally biased region" description="Basic and acidic residues" evidence="1">
    <location>
        <begin position="123"/>
        <end position="134"/>
    </location>
</feature>
<dbReference type="EMBL" id="CM003377">
    <property type="protein sequence ID" value="KOM47636.1"/>
    <property type="molecule type" value="Genomic_DNA"/>
</dbReference>
<name>A0A0L9UY63_PHAAN</name>
<accession>A0A0L9UY63</accession>
<reference evidence="3" key="1">
    <citation type="journal article" date="2015" name="Proc. Natl. Acad. Sci. U.S.A.">
        <title>Genome sequencing of adzuki bean (Vigna angularis) provides insight into high starch and low fat accumulation and domestication.</title>
        <authorList>
            <person name="Yang K."/>
            <person name="Tian Z."/>
            <person name="Chen C."/>
            <person name="Luo L."/>
            <person name="Zhao B."/>
            <person name="Wang Z."/>
            <person name="Yu L."/>
            <person name="Li Y."/>
            <person name="Sun Y."/>
            <person name="Li W."/>
            <person name="Chen Y."/>
            <person name="Li Y."/>
            <person name="Zhang Y."/>
            <person name="Ai D."/>
            <person name="Zhao J."/>
            <person name="Shang C."/>
            <person name="Ma Y."/>
            <person name="Wu B."/>
            <person name="Wang M."/>
            <person name="Gao L."/>
            <person name="Sun D."/>
            <person name="Zhang P."/>
            <person name="Guo F."/>
            <person name="Wang W."/>
            <person name="Li Y."/>
            <person name="Wang J."/>
            <person name="Varshney R.K."/>
            <person name="Wang J."/>
            <person name="Ling H.Q."/>
            <person name="Wan P."/>
        </authorList>
    </citation>
    <scope>NUCLEOTIDE SEQUENCE</scope>
    <source>
        <strain evidence="3">cv. Jingnong 6</strain>
    </source>
</reference>
<dbReference type="AlphaFoldDB" id="A0A0L9UY63"/>